<organism evidence="2 3">
    <name type="scientific">Planotetraspora thailandica</name>
    <dbReference type="NCBI Taxonomy" id="487172"/>
    <lineage>
        <taxon>Bacteria</taxon>
        <taxon>Bacillati</taxon>
        <taxon>Actinomycetota</taxon>
        <taxon>Actinomycetes</taxon>
        <taxon>Streptosporangiales</taxon>
        <taxon>Streptosporangiaceae</taxon>
        <taxon>Planotetraspora</taxon>
    </lineage>
</organism>
<evidence type="ECO:0000256" key="1">
    <source>
        <dbReference type="ARBA" id="ARBA00022729"/>
    </source>
</evidence>
<protein>
    <submittedName>
        <fullName evidence="2">ABC transporter substrate-binding protein</fullName>
    </submittedName>
</protein>
<comment type="caution">
    <text evidence="2">The sequence shown here is derived from an EMBL/GenBank/DDBJ whole genome shotgun (WGS) entry which is preliminary data.</text>
</comment>
<dbReference type="AlphaFoldDB" id="A0A8J3V4X4"/>
<proteinExistence type="predicted"/>
<dbReference type="Pfam" id="PF13343">
    <property type="entry name" value="SBP_bac_6"/>
    <property type="match status" value="1"/>
</dbReference>
<dbReference type="GO" id="GO:0015888">
    <property type="term" value="P:thiamine transport"/>
    <property type="evidence" value="ECO:0007669"/>
    <property type="project" value="TreeGrafter"/>
</dbReference>
<dbReference type="PANTHER" id="PTHR30006:SF2">
    <property type="entry name" value="ABC TRANSPORTER SUBSTRATE-BINDING PROTEIN"/>
    <property type="match status" value="1"/>
</dbReference>
<sequence length="314" mass="33867">MERLRDAAKREGVLNVVGLPRTWVNYAEILDRFSDKYGIKVIATAPDASSRQEVDAVRQGGAGAPDVVDLSLDVAVANAKLFAPYKVAAWRDIPDQLKDPKGNWFAGYGGYMSIGYDPRVIQAPSSYTSLLKPGTTVALPGDPLRMASAFSGVMAASLSDGKADAARGVDFFSKIKKSGLLSQPDRAASVIDWDFLNTARAEASDREGKPAWKVAIPRDAVLAAYYVQAINANAPHPAAARLWEEFLLSDEGQNLLLKGYARPIRMEAMDMRGTLDQGAAAKLAKVDGTPVVLTIPEQDQAKSYLKTHWSQAVG</sequence>
<dbReference type="GO" id="GO:0030976">
    <property type="term" value="F:thiamine pyrophosphate binding"/>
    <property type="evidence" value="ECO:0007669"/>
    <property type="project" value="TreeGrafter"/>
</dbReference>
<accession>A0A8J3V4X4</accession>
<dbReference type="Gene3D" id="3.40.190.10">
    <property type="entry name" value="Periplasmic binding protein-like II"/>
    <property type="match status" value="3"/>
</dbReference>
<dbReference type="Proteomes" id="UP000605992">
    <property type="component" value="Unassembled WGS sequence"/>
</dbReference>
<reference evidence="2" key="1">
    <citation type="submission" date="2021-01" db="EMBL/GenBank/DDBJ databases">
        <title>Whole genome shotgun sequence of Planotetraspora thailandica NBRC 104271.</title>
        <authorList>
            <person name="Komaki H."/>
            <person name="Tamura T."/>
        </authorList>
    </citation>
    <scope>NUCLEOTIDE SEQUENCE</scope>
    <source>
        <strain evidence="2">NBRC 104271</strain>
    </source>
</reference>
<dbReference type="SUPFAM" id="SSF53850">
    <property type="entry name" value="Periplasmic binding protein-like II"/>
    <property type="match status" value="1"/>
</dbReference>
<dbReference type="GO" id="GO:0030975">
    <property type="term" value="F:thiamine binding"/>
    <property type="evidence" value="ECO:0007669"/>
    <property type="project" value="TreeGrafter"/>
</dbReference>
<dbReference type="GO" id="GO:0030288">
    <property type="term" value="C:outer membrane-bounded periplasmic space"/>
    <property type="evidence" value="ECO:0007669"/>
    <property type="project" value="TreeGrafter"/>
</dbReference>
<gene>
    <name evidence="2" type="ORF">Pth03_53250</name>
</gene>
<keyword evidence="1" id="KW-0732">Signal</keyword>
<keyword evidence="3" id="KW-1185">Reference proteome</keyword>
<dbReference type="PANTHER" id="PTHR30006">
    <property type="entry name" value="THIAMINE-BINDING PERIPLASMIC PROTEIN-RELATED"/>
    <property type="match status" value="1"/>
</dbReference>
<evidence type="ECO:0000313" key="2">
    <source>
        <dbReference type="EMBL" id="GII56936.1"/>
    </source>
</evidence>
<evidence type="ECO:0000313" key="3">
    <source>
        <dbReference type="Proteomes" id="UP000605992"/>
    </source>
</evidence>
<name>A0A8J3V4X4_9ACTN</name>
<dbReference type="EMBL" id="BOOR01000043">
    <property type="protein sequence ID" value="GII56936.1"/>
    <property type="molecule type" value="Genomic_DNA"/>
</dbReference>